<dbReference type="STRING" id="1817892.AUK40_00950"/>
<dbReference type="SMART" id="SM00670">
    <property type="entry name" value="PINc"/>
    <property type="match status" value="1"/>
</dbReference>
<organism evidence="2 3">
    <name type="scientific">Candidatus Wirthbacteria bacterium CG2_30_54_11</name>
    <dbReference type="NCBI Taxonomy" id="1817892"/>
    <lineage>
        <taxon>Bacteria</taxon>
        <taxon>Candidatus Wirthbacteria</taxon>
    </lineage>
</organism>
<evidence type="ECO:0000313" key="2">
    <source>
        <dbReference type="EMBL" id="OIP99150.1"/>
    </source>
</evidence>
<dbReference type="NCBIfam" id="TIGR00305">
    <property type="entry name" value="putative toxin-antitoxin system toxin component, PIN family"/>
    <property type="match status" value="1"/>
</dbReference>
<dbReference type="PANTHER" id="PTHR34610:SF3">
    <property type="entry name" value="SSL7007 PROTEIN"/>
    <property type="match status" value="1"/>
</dbReference>
<dbReference type="PANTHER" id="PTHR34610">
    <property type="entry name" value="SSL7007 PROTEIN"/>
    <property type="match status" value="1"/>
</dbReference>
<dbReference type="InterPro" id="IPR002850">
    <property type="entry name" value="PIN_toxin-like"/>
</dbReference>
<dbReference type="InterPro" id="IPR002716">
    <property type="entry name" value="PIN_dom"/>
</dbReference>
<dbReference type="Pfam" id="PF13470">
    <property type="entry name" value="PIN_3"/>
    <property type="match status" value="1"/>
</dbReference>
<evidence type="ECO:0000313" key="3">
    <source>
        <dbReference type="Proteomes" id="UP000183245"/>
    </source>
</evidence>
<reference evidence="2 3" key="1">
    <citation type="journal article" date="2016" name="Environ. Microbiol.">
        <title>Genomic resolution of a cold subsurface aquifer community provides metabolic insights for novel microbes adapted to high CO concentrations.</title>
        <authorList>
            <person name="Probst A.J."/>
            <person name="Castelle C.J."/>
            <person name="Singh A."/>
            <person name="Brown C.T."/>
            <person name="Anantharaman K."/>
            <person name="Sharon I."/>
            <person name="Hug L.A."/>
            <person name="Burstein D."/>
            <person name="Emerson J.B."/>
            <person name="Thomas B.C."/>
            <person name="Banfield J.F."/>
        </authorList>
    </citation>
    <scope>NUCLEOTIDE SEQUENCE [LARGE SCALE GENOMIC DNA]</scope>
    <source>
        <strain evidence="2">CG2_30_54_11</strain>
    </source>
</reference>
<dbReference type="SUPFAM" id="SSF88723">
    <property type="entry name" value="PIN domain-like"/>
    <property type="match status" value="1"/>
</dbReference>
<protein>
    <submittedName>
        <fullName evidence="2">Putative toxin-antitoxin system toxin component, PIN family</fullName>
    </submittedName>
</protein>
<dbReference type="Proteomes" id="UP000183245">
    <property type="component" value="Unassembled WGS sequence"/>
</dbReference>
<feature type="domain" description="PIN" evidence="1">
    <location>
        <begin position="1"/>
        <end position="117"/>
    </location>
</feature>
<proteinExistence type="predicted"/>
<dbReference type="InterPro" id="IPR029060">
    <property type="entry name" value="PIN-like_dom_sf"/>
</dbReference>
<comment type="caution">
    <text evidence="2">The sequence shown here is derived from an EMBL/GenBank/DDBJ whole genome shotgun (WGS) entry which is preliminary data.</text>
</comment>
<dbReference type="AlphaFoldDB" id="A0A1J5J3M7"/>
<accession>A0A1J5J3M7</accession>
<name>A0A1J5J3M7_9BACT</name>
<evidence type="ECO:0000259" key="1">
    <source>
        <dbReference type="SMART" id="SM00670"/>
    </source>
</evidence>
<dbReference type="EMBL" id="MNZT01000017">
    <property type="protein sequence ID" value="OIP99150.1"/>
    <property type="molecule type" value="Genomic_DNA"/>
</dbReference>
<sequence>MTITLDTNVFISVLLGSRGGPAEIMAFWWAGSFDLAVSPPLLEEIVAVAFSERLASLIRPDEVLALVQILEKKAFWVDGTQAGFDRDLRDPDDRMVVQSALESGSSYLVTGNLKHLKAADGVGGIRVVSPREFIGCLSKAR</sequence>
<gene>
    <name evidence="2" type="ORF">AUK40_00950</name>
</gene>